<keyword evidence="9" id="KW-1185">Reference proteome</keyword>
<accession>A0AAE3ITH3</accession>
<comment type="subcellular location">
    <subcellularLocation>
        <location evidence="1">Cell membrane</location>
        <topology evidence="1">Multi-pass membrane protein</topology>
    </subcellularLocation>
</comment>
<keyword evidence="5 6" id="KW-0472">Membrane</keyword>
<evidence type="ECO:0000256" key="2">
    <source>
        <dbReference type="ARBA" id="ARBA00022475"/>
    </source>
</evidence>
<dbReference type="CDD" id="cd18773">
    <property type="entry name" value="PDC1_HK_sensor"/>
    <property type="match status" value="1"/>
</dbReference>
<dbReference type="InterPro" id="IPR050469">
    <property type="entry name" value="Diguanylate_Cyclase"/>
</dbReference>
<evidence type="ECO:0000313" key="9">
    <source>
        <dbReference type="Proteomes" id="UP001209318"/>
    </source>
</evidence>
<reference evidence="8" key="1">
    <citation type="submission" date="2022-10" db="EMBL/GenBank/DDBJ databases">
        <title>Description of Fervidibacillus gen. nov. in the family Fervidibacillaceae fam. nov. with two species, Fervidibacillus albus sp. nov., and Fervidibacillus halotolerans sp. nov., isolated from tidal flat sediments.</title>
        <authorList>
            <person name="Kwon K.K."/>
            <person name="Yang S.-H."/>
        </authorList>
    </citation>
    <scope>NUCLEOTIDE SEQUENCE</scope>
    <source>
        <strain evidence="8">JCM 19140</strain>
    </source>
</reference>
<feature type="domain" description="GGDEF" evidence="7">
    <location>
        <begin position="394"/>
        <end position="524"/>
    </location>
</feature>
<feature type="transmembrane region" description="Helical" evidence="6">
    <location>
        <begin position="12"/>
        <end position="35"/>
    </location>
</feature>
<gene>
    <name evidence="8" type="ORF">OEV98_06285</name>
</gene>
<keyword evidence="4 6" id="KW-1133">Transmembrane helix</keyword>
<dbReference type="GO" id="GO:0005886">
    <property type="term" value="C:plasma membrane"/>
    <property type="evidence" value="ECO:0007669"/>
    <property type="project" value="UniProtKB-SubCell"/>
</dbReference>
<sequence length="527" mass="60178">MRKLIIRKYKLSTLLTFLVSGSVILTILILIGASYQSEKESLYNTYLTLNRSKANKISQSVNSLFEAMRMSLQDTTTFLEENNGMSDEEIQQQLQLVRKSSRYFNSLFWIDEKNRMQNISPLSVGIKGDKITNDVIQQAVASKRPALTIPFYSSTGRFMILMSEPFYDKEGNYRGIIGGTIYLQEKNVLYEILGNDISDKNGSYYYVVEQRGNILFHPDINLVGEKTKENPFVDDVLQEKSGAQVITNSAGIRMLAAYSTIPETGWRIIQQTPVSYVQKLLREHVEKLIFYIVPPFLALLLLSLFITRLLAKPFVQLADMVRQFGDGQKVNTPVKPTRWNREAHLLTDSLLTAIDSVQKHNTKLTVEAMTDPLTKLPNRRSLNTVMDRLVNDKQLFTLISIDIDHFKSINDTYGHQAGDEVLRDFAQTVQSVIRKTNRLFRYGGEEFVLILPNTKTEKAYYLAEMIRITIANSMSPIGKPITISIGISEFPAHAESYEKIFRNADIALYQSKIEGRNRTTIWSKDKE</sequence>
<dbReference type="PROSITE" id="PS50887">
    <property type="entry name" value="GGDEF"/>
    <property type="match status" value="1"/>
</dbReference>
<dbReference type="InterPro" id="IPR043128">
    <property type="entry name" value="Rev_trsase/Diguanyl_cyclase"/>
</dbReference>
<dbReference type="EMBL" id="JAOUSF010000002">
    <property type="protein sequence ID" value="MCU9613159.1"/>
    <property type="molecule type" value="Genomic_DNA"/>
</dbReference>
<dbReference type="Pfam" id="PF02743">
    <property type="entry name" value="dCache_1"/>
    <property type="match status" value="1"/>
</dbReference>
<dbReference type="Gene3D" id="3.30.70.270">
    <property type="match status" value="1"/>
</dbReference>
<dbReference type="Gene3D" id="3.30.450.20">
    <property type="entry name" value="PAS domain"/>
    <property type="match status" value="2"/>
</dbReference>
<dbReference type="PANTHER" id="PTHR45138:SF9">
    <property type="entry name" value="DIGUANYLATE CYCLASE DGCM-RELATED"/>
    <property type="match status" value="1"/>
</dbReference>
<comment type="caution">
    <text evidence="8">The sequence shown here is derived from an EMBL/GenBank/DDBJ whole genome shotgun (WGS) entry which is preliminary data.</text>
</comment>
<name>A0AAE3ITH3_9BACI</name>
<dbReference type="SMART" id="SM00267">
    <property type="entry name" value="GGDEF"/>
    <property type="match status" value="1"/>
</dbReference>
<dbReference type="Proteomes" id="UP001209318">
    <property type="component" value="Unassembled WGS sequence"/>
</dbReference>
<evidence type="ECO:0000256" key="5">
    <source>
        <dbReference type="ARBA" id="ARBA00023136"/>
    </source>
</evidence>
<keyword evidence="2" id="KW-1003">Cell membrane</keyword>
<dbReference type="InterPro" id="IPR029787">
    <property type="entry name" value="Nucleotide_cyclase"/>
</dbReference>
<dbReference type="CDD" id="cd12912">
    <property type="entry name" value="PDC2_MCP_like"/>
    <property type="match status" value="1"/>
</dbReference>
<dbReference type="InterPro" id="IPR033479">
    <property type="entry name" value="dCache_1"/>
</dbReference>
<dbReference type="CDD" id="cd01949">
    <property type="entry name" value="GGDEF"/>
    <property type="match status" value="1"/>
</dbReference>
<evidence type="ECO:0000256" key="6">
    <source>
        <dbReference type="SAM" id="Phobius"/>
    </source>
</evidence>
<evidence type="ECO:0000256" key="1">
    <source>
        <dbReference type="ARBA" id="ARBA00004651"/>
    </source>
</evidence>
<dbReference type="NCBIfam" id="TIGR00254">
    <property type="entry name" value="GGDEF"/>
    <property type="match status" value="1"/>
</dbReference>
<keyword evidence="3 6" id="KW-0812">Transmembrane</keyword>
<dbReference type="GO" id="GO:0052621">
    <property type="term" value="F:diguanylate cyclase activity"/>
    <property type="evidence" value="ECO:0007669"/>
    <property type="project" value="TreeGrafter"/>
</dbReference>
<proteinExistence type="predicted"/>
<dbReference type="RefSeq" id="WP_263072372.1">
    <property type="nucleotide sequence ID" value="NZ_JAOUSF010000002.1"/>
</dbReference>
<evidence type="ECO:0000259" key="7">
    <source>
        <dbReference type="PROSITE" id="PS50887"/>
    </source>
</evidence>
<dbReference type="FunFam" id="3.30.70.270:FF:000001">
    <property type="entry name" value="Diguanylate cyclase domain protein"/>
    <property type="match status" value="1"/>
</dbReference>
<feature type="transmembrane region" description="Helical" evidence="6">
    <location>
        <begin position="288"/>
        <end position="311"/>
    </location>
</feature>
<organism evidence="8 9">
    <name type="scientific">Perspicuibacillus lycopersici</name>
    <dbReference type="NCBI Taxonomy" id="1325689"/>
    <lineage>
        <taxon>Bacteria</taxon>
        <taxon>Bacillati</taxon>
        <taxon>Bacillota</taxon>
        <taxon>Bacilli</taxon>
        <taxon>Bacillales</taxon>
        <taxon>Bacillaceae</taxon>
        <taxon>Perspicuibacillus</taxon>
    </lineage>
</organism>
<evidence type="ECO:0000256" key="3">
    <source>
        <dbReference type="ARBA" id="ARBA00022692"/>
    </source>
</evidence>
<dbReference type="SUPFAM" id="SSF103190">
    <property type="entry name" value="Sensory domain-like"/>
    <property type="match status" value="1"/>
</dbReference>
<dbReference type="InterPro" id="IPR000160">
    <property type="entry name" value="GGDEF_dom"/>
</dbReference>
<evidence type="ECO:0000313" key="8">
    <source>
        <dbReference type="EMBL" id="MCU9613159.1"/>
    </source>
</evidence>
<evidence type="ECO:0000256" key="4">
    <source>
        <dbReference type="ARBA" id="ARBA00022989"/>
    </source>
</evidence>
<dbReference type="SUPFAM" id="SSF55073">
    <property type="entry name" value="Nucleotide cyclase"/>
    <property type="match status" value="1"/>
</dbReference>
<dbReference type="Pfam" id="PF00990">
    <property type="entry name" value="GGDEF"/>
    <property type="match status" value="1"/>
</dbReference>
<dbReference type="AlphaFoldDB" id="A0AAE3ITH3"/>
<dbReference type="InterPro" id="IPR029151">
    <property type="entry name" value="Sensor-like_sf"/>
</dbReference>
<dbReference type="PANTHER" id="PTHR45138">
    <property type="entry name" value="REGULATORY COMPONENTS OF SENSORY TRANSDUCTION SYSTEM"/>
    <property type="match status" value="1"/>
</dbReference>
<protein>
    <submittedName>
        <fullName evidence="8">Sensor domain-containing diguanylate cyclase</fullName>
    </submittedName>
</protein>